<dbReference type="InterPro" id="IPR001509">
    <property type="entry name" value="Epimerase_deHydtase"/>
</dbReference>
<comment type="caution">
    <text evidence="4">The sequence shown here is derived from an EMBL/GenBank/DDBJ whole genome shotgun (WGS) entry which is preliminary data.</text>
</comment>
<evidence type="ECO:0000259" key="3">
    <source>
        <dbReference type="Pfam" id="PF01370"/>
    </source>
</evidence>
<dbReference type="AlphaFoldDB" id="A0AAD4CNE5"/>
<dbReference type="PANTHER" id="PTHR10366:SF562">
    <property type="entry name" value="ALDEHYDE REDUCTASE II (AFU_ORTHOLOGUE AFUA_1G11360)"/>
    <property type="match status" value="1"/>
</dbReference>
<dbReference type="Proteomes" id="UP001194746">
    <property type="component" value="Unassembled WGS sequence"/>
</dbReference>
<protein>
    <recommendedName>
        <fullName evidence="3">NAD-dependent epimerase/dehydratase domain-containing protein</fullName>
    </recommendedName>
</protein>
<comment type="similarity">
    <text evidence="2">Belongs to the NAD(P)-dependent epimerase/dehydratase family. Dihydroflavonol-4-reductase subfamily.</text>
</comment>
<dbReference type="PANTHER" id="PTHR10366">
    <property type="entry name" value="NAD DEPENDENT EPIMERASE/DEHYDRATASE"/>
    <property type="match status" value="1"/>
</dbReference>
<sequence length="362" mass="39230">MQHSTTIPPGGLVLITGVNGFLASHLALQLLQRGYAVKGTVRTPETASWITSAMKSHYPNAPFQAVVIPNLSAPGIMDSLLQDVSGVVYMAADTSLNPSPHEVITPGLAALQSALESAASNPSVKRFVLTSSYTAAVDTFVSPPSTTTTTITPSSWNTTSGARAWAPPPYDPPRALDVYQSLKTETEKLLWNFAREQNPAFVCNSVLPGFVIGPIVHARQRGSTAALVRAYFDDPACSQAFAWISAPWVVDVGDTALLHLAGLVEEDVRGERLLALAGRFDLQGFERAFEGIDPARSWGSKQEGKEEDKGGIQWVADTKREVAVLQRMGQGEEGFTPFLESVRRTCLEGDREWMFRSFLPEP</sequence>
<accession>A0AAD4CNE5</accession>
<dbReference type="InterPro" id="IPR036291">
    <property type="entry name" value="NAD(P)-bd_dom_sf"/>
</dbReference>
<gene>
    <name evidence="4" type="ORF">FE257_007040</name>
</gene>
<dbReference type="Pfam" id="PF01370">
    <property type="entry name" value="Epimerase"/>
    <property type="match status" value="1"/>
</dbReference>
<proteinExistence type="inferred from homology"/>
<keyword evidence="5" id="KW-1185">Reference proteome</keyword>
<feature type="domain" description="NAD-dependent epimerase/dehydratase" evidence="3">
    <location>
        <begin position="13"/>
        <end position="148"/>
    </location>
</feature>
<evidence type="ECO:0000313" key="5">
    <source>
        <dbReference type="Proteomes" id="UP001194746"/>
    </source>
</evidence>
<keyword evidence="1" id="KW-0560">Oxidoreductase</keyword>
<dbReference type="EMBL" id="VCAU01000033">
    <property type="protein sequence ID" value="KAF9889734.1"/>
    <property type="molecule type" value="Genomic_DNA"/>
</dbReference>
<evidence type="ECO:0000256" key="2">
    <source>
        <dbReference type="ARBA" id="ARBA00023445"/>
    </source>
</evidence>
<name>A0AAD4CNE5_ASPNN</name>
<evidence type="ECO:0000256" key="1">
    <source>
        <dbReference type="ARBA" id="ARBA00023002"/>
    </source>
</evidence>
<dbReference type="GO" id="GO:0016616">
    <property type="term" value="F:oxidoreductase activity, acting on the CH-OH group of donors, NAD or NADP as acceptor"/>
    <property type="evidence" value="ECO:0007669"/>
    <property type="project" value="TreeGrafter"/>
</dbReference>
<dbReference type="SUPFAM" id="SSF51735">
    <property type="entry name" value="NAD(P)-binding Rossmann-fold domains"/>
    <property type="match status" value="1"/>
</dbReference>
<dbReference type="InterPro" id="IPR050425">
    <property type="entry name" value="NAD(P)_dehydrat-like"/>
</dbReference>
<organism evidence="4 5">
    <name type="scientific">Aspergillus nanangensis</name>
    <dbReference type="NCBI Taxonomy" id="2582783"/>
    <lineage>
        <taxon>Eukaryota</taxon>
        <taxon>Fungi</taxon>
        <taxon>Dikarya</taxon>
        <taxon>Ascomycota</taxon>
        <taxon>Pezizomycotina</taxon>
        <taxon>Eurotiomycetes</taxon>
        <taxon>Eurotiomycetidae</taxon>
        <taxon>Eurotiales</taxon>
        <taxon>Aspergillaceae</taxon>
        <taxon>Aspergillus</taxon>
        <taxon>Aspergillus subgen. Circumdati</taxon>
    </lineage>
</organism>
<evidence type="ECO:0000313" key="4">
    <source>
        <dbReference type="EMBL" id="KAF9889734.1"/>
    </source>
</evidence>
<reference evidence="4" key="1">
    <citation type="journal article" date="2019" name="Beilstein J. Org. Chem.">
        <title>Nanangenines: drimane sesquiterpenoids as the dominant metabolite cohort of a novel Australian fungus, Aspergillus nanangensis.</title>
        <authorList>
            <person name="Lacey H.J."/>
            <person name="Gilchrist C.L.M."/>
            <person name="Crombie A."/>
            <person name="Kalaitzis J.A."/>
            <person name="Vuong D."/>
            <person name="Rutledge P.J."/>
            <person name="Turner P."/>
            <person name="Pitt J.I."/>
            <person name="Lacey E."/>
            <person name="Chooi Y.H."/>
            <person name="Piggott A.M."/>
        </authorList>
    </citation>
    <scope>NUCLEOTIDE SEQUENCE</scope>
    <source>
        <strain evidence="4">MST-FP2251</strain>
    </source>
</reference>
<reference evidence="4" key="2">
    <citation type="submission" date="2020-02" db="EMBL/GenBank/DDBJ databases">
        <authorList>
            <person name="Gilchrist C.L.M."/>
            <person name="Chooi Y.-H."/>
        </authorList>
    </citation>
    <scope>NUCLEOTIDE SEQUENCE</scope>
    <source>
        <strain evidence="4">MST-FP2251</strain>
    </source>
</reference>
<dbReference type="Gene3D" id="3.40.50.720">
    <property type="entry name" value="NAD(P)-binding Rossmann-like Domain"/>
    <property type="match status" value="1"/>
</dbReference>